<name>A0A7R7IEZ7_9FIRM</name>
<dbReference type="SUPFAM" id="SSF160214">
    <property type="entry name" value="FlaG-like"/>
    <property type="match status" value="1"/>
</dbReference>
<dbReference type="InterPro" id="IPR035924">
    <property type="entry name" value="FlaG-like_sf"/>
</dbReference>
<dbReference type="EMBL" id="AP024169">
    <property type="protein sequence ID" value="BCN32556.1"/>
    <property type="molecule type" value="Genomic_DNA"/>
</dbReference>
<keyword evidence="3" id="KW-1185">Reference proteome</keyword>
<proteinExistence type="predicted"/>
<organism evidence="2 3">
    <name type="scientific">Anaeromicropila herbilytica</name>
    <dbReference type="NCBI Taxonomy" id="2785025"/>
    <lineage>
        <taxon>Bacteria</taxon>
        <taxon>Bacillati</taxon>
        <taxon>Bacillota</taxon>
        <taxon>Clostridia</taxon>
        <taxon>Lachnospirales</taxon>
        <taxon>Lachnospiraceae</taxon>
        <taxon>Anaeromicropila</taxon>
    </lineage>
</organism>
<evidence type="ECO:0008006" key="4">
    <source>
        <dbReference type="Google" id="ProtNLM"/>
    </source>
</evidence>
<dbReference type="PANTHER" id="PTHR37166">
    <property type="entry name" value="PROTEIN FLAG"/>
    <property type="match status" value="1"/>
</dbReference>
<accession>A0A7R7IEZ7</accession>
<dbReference type="PANTHER" id="PTHR37166:SF1">
    <property type="entry name" value="PROTEIN FLAG"/>
    <property type="match status" value="1"/>
</dbReference>
<evidence type="ECO:0000313" key="3">
    <source>
        <dbReference type="Proteomes" id="UP000595897"/>
    </source>
</evidence>
<dbReference type="KEGG" id="ahb:bsdtb5_38510"/>
<evidence type="ECO:0000313" key="2">
    <source>
        <dbReference type="EMBL" id="BCN32556.1"/>
    </source>
</evidence>
<feature type="compositionally biased region" description="Basic and acidic residues" evidence="1">
    <location>
        <begin position="47"/>
        <end position="65"/>
    </location>
</feature>
<gene>
    <name evidence="2" type="ORF">bsdtb5_38510</name>
</gene>
<dbReference type="Pfam" id="PF03646">
    <property type="entry name" value="FlaG"/>
    <property type="match status" value="1"/>
</dbReference>
<dbReference type="InterPro" id="IPR005186">
    <property type="entry name" value="FlaG"/>
</dbReference>
<sequence length="136" mass="15327">MALDAIGNGENYIKEVVKTQSSGQQFPSSQTTSEQNVTKMHGVNDANKSDEKSKDSNNEDNSIEKKIRDAVTAANNKLLQSKTRCEYKYHEDINRVSIKIRDTETDKIIKEIPAEGTLESLKKIWEIAGLLVDEKR</sequence>
<evidence type="ECO:0000256" key="1">
    <source>
        <dbReference type="SAM" id="MobiDB-lite"/>
    </source>
</evidence>
<dbReference type="Gene3D" id="3.30.160.170">
    <property type="entry name" value="FlaG-like"/>
    <property type="match status" value="1"/>
</dbReference>
<feature type="compositionally biased region" description="Polar residues" evidence="1">
    <location>
        <begin position="18"/>
        <end position="38"/>
    </location>
</feature>
<feature type="region of interest" description="Disordered" evidence="1">
    <location>
        <begin position="17"/>
        <end position="65"/>
    </location>
</feature>
<dbReference type="RefSeq" id="WP_271713599.1">
    <property type="nucleotide sequence ID" value="NZ_AP024169.1"/>
</dbReference>
<dbReference type="AlphaFoldDB" id="A0A7R7IEZ7"/>
<dbReference type="Proteomes" id="UP000595897">
    <property type="component" value="Chromosome"/>
</dbReference>
<reference evidence="2 3" key="1">
    <citation type="submission" date="2020-11" db="EMBL/GenBank/DDBJ databases">
        <title>Draft genome sequencing of a Lachnospiraceae strain isolated from anoxic soil subjected to BSD treatment.</title>
        <authorList>
            <person name="Uek A."/>
            <person name="Tonouchi A."/>
        </authorList>
    </citation>
    <scope>NUCLEOTIDE SEQUENCE [LARGE SCALE GENOMIC DNA]</scope>
    <source>
        <strain evidence="2 3">TB5</strain>
    </source>
</reference>
<protein>
    <recommendedName>
        <fullName evidence="4">Flagellar protein FlaG</fullName>
    </recommendedName>
</protein>